<gene>
    <name evidence="6" type="ordered locus">Tagg_0294</name>
</gene>
<evidence type="ECO:0000256" key="1">
    <source>
        <dbReference type="ARBA" id="ARBA00022603"/>
    </source>
</evidence>
<dbReference type="GO" id="GO:0003723">
    <property type="term" value="F:RNA binding"/>
    <property type="evidence" value="ECO:0007669"/>
    <property type="project" value="UniProtKB-KW"/>
</dbReference>
<dbReference type="Pfam" id="PF22458">
    <property type="entry name" value="RsmF-B_ferredox"/>
    <property type="match status" value="1"/>
</dbReference>
<feature type="domain" description="SAM-dependent MTase RsmB/NOP-type" evidence="5">
    <location>
        <begin position="114"/>
        <end position="385"/>
    </location>
</feature>
<organism evidence="6 7">
    <name type="scientific">Thermosphaera aggregans (strain DSM 11486 / M11TL)</name>
    <dbReference type="NCBI Taxonomy" id="633148"/>
    <lineage>
        <taxon>Archaea</taxon>
        <taxon>Thermoproteota</taxon>
        <taxon>Thermoprotei</taxon>
        <taxon>Desulfurococcales</taxon>
        <taxon>Desulfurococcaceae</taxon>
        <taxon>Thermosphaera</taxon>
    </lineage>
</organism>
<evidence type="ECO:0000256" key="2">
    <source>
        <dbReference type="ARBA" id="ARBA00022679"/>
    </source>
</evidence>
<dbReference type="CDD" id="cd02440">
    <property type="entry name" value="AdoMet_MTases"/>
    <property type="match status" value="1"/>
</dbReference>
<keyword evidence="1" id="KW-0489">Methyltransferase</keyword>
<keyword evidence="7" id="KW-1185">Reference proteome</keyword>
<dbReference type="STRING" id="633148.Tagg_0294"/>
<dbReference type="InterPro" id="IPR054728">
    <property type="entry name" value="RsmB-like_ferredoxin"/>
</dbReference>
<dbReference type="InterPro" id="IPR029063">
    <property type="entry name" value="SAM-dependent_MTases_sf"/>
</dbReference>
<proteinExistence type="predicted"/>
<dbReference type="eggNOG" id="arCOG00975">
    <property type="taxonomic scope" value="Archaea"/>
</dbReference>
<dbReference type="KEGG" id="tag:Tagg_0294"/>
<dbReference type="Gene3D" id="3.30.70.1170">
    <property type="entry name" value="Sun protein, domain 3"/>
    <property type="match status" value="1"/>
</dbReference>
<reference evidence="7" key="2">
    <citation type="journal article" date="2010" name="Stand. Genomic Sci.">
        <title>Complete genome sequence of Thermosphaera aggregans type strain (M11TLT).</title>
        <authorList>
            <person name="Spring S."/>
            <person name="Rachel R."/>
            <person name="Lapidus A."/>
            <person name="Davenport K."/>
            <person name="Tice H."/>
            <person name="Copeland A."/>
            <person name="Cheng J.-F."/>
            <person name="Lucas S."/>
            <person name="Chen F."/>
            <person name="Nolan M."/>
            <person name="Bruce D."/>
            <person name="Goodwin L."/>
            <person name="Pitluck S."/>
            <person name="Ivanova N."/>
            <person name="Mavromatis K."/>
            <person name="Ovchinnikova G."/>
            <person name="Pati A."/>
            <person name="Chen A."/>
            <person name="Palaniappan K."/>
            <person name="Land M."/>
            <person name="Hauser L."/>
            <person name="Chang Y.-J."/>
            <person name="Jeffries C.C."/>
            <person name="Brettin T."/>
            <person name="Detter J.C."/>
            <person name="Tapia R."/>
            <person name="Han C."/>
            <person name="Heimerl T."/>
            <person name="Weikl F."/>
            <person name="Brambilla E."/>
            <person name="Goker M."/>
            <person name="Bristow J."/>
            <person name="Eisen J.A."/>
            <person name="Markowitz V."/>
            <person name="Hugenholtz P."/>
            <person name="Kyrpides N.C."/>
            <person name="Klenk H.-P."/>
        </authorList>
    </citation>
    <scope>NUCLEOTIDE SEQUENCE [LARGE SCALE GENOMIC DNA]</scope>
    <source>
        <strain evidence="7">DSM 11486 / M11TL</strain>
    </source>
</reference>
<dbReference type="HOGENOM" id="CLU_005316_7_6_2"/>
<reference key="3">
    <citation type="submission" date="2010-02" db="EMBL/GenBank/DDBJ databases">
        <title>Complete genome sequence of Thermosphaera aggregans type strain (M11TL).</title>
        <authorList>
            <consortium name="US DOE Joint Genome Institute (JGI-PGF)"/>
            <person name="Spring S."/>
            <person name="Lapidus A."/>
            <person name="Munk C."/>
            <person name="Schroeder M."/>
            <person name="Glavina Del Rio T."/>
            <person name="Tice H."/>
            <person name="Copeland A."/>
            <person name="Cheng J.-F."/>
            <person name="Lucas S."/>
            <person name="Chen F."/>
            <person name="Nolan M."/>
            <person name="Bruce D."/>
            <person name="Goodwin L."/>
            <person name="Pitluck S."/>
            <person name="Ivanova N."/>
            <person name="Mavromatis K."/>
            <person name="Ovchinnikova G."/>
            <person name="Pati A."/>
            <person name="Chen A."/>
            <person name="Palaniappan K."/>
            <person name="Land M."/>
            <person name="Hauser L."/>
            <person name="Chang Y.-J."/>
            <person name="Jeffries C.C."/>
            <person name="Brettin T."/>
            <person name="Detter J.C."/>
            <person name="Tapia R."/>
            <person name="Han C."/>
            <person name="Chain P."/>
            <person name="Heimerl T."/>
            <person name="Weik F."/>
            <person name="Goker M."/>
            <person name="Rachel R."/>
            <person name="Bristow J."/>
            <person name="Eisen J.A."/>
            <person name="Markowitz V."/>
            <person name="Hugenholtz P."/>
            <person name="Kyrpides N.C."/>
            <person name="Klenk H.-P."/>
        </authorList>
    </citation>
    <scope>NUCLEOTIDE SEQUENCE</scope>
    <source>
        <strain>DSM 11486</strain>
    </source>
</reference>
<evidence type="ECO:0000256" key="3">
    <source>
        <dbReference type="ARBA" id="ARBA00022691"/>
    </source>
</evidence>
<evidence type="ECO:0000259" key="5">
    <source>
        <dbReference type="PROSITE" id="PS51686"/>
    </source>
</evidence>
<dbReference type="PANTHER" id="PTHR22807">
    <property type="entry name" value="NOP2 YEAST -RELATED NOL1/NOP2/FMU SUN DOMAIN-CONTAINING"/>
    <property type="match status" value="1"/>
</dbReference>
<dbReference type="Pfam" id="PF01189">
    <property type="entry name" value="Methyltr_RsmB-F"/>
    <property type="match status" value="1"/>
</dbReference>
<keyword evidence="3" id="KW-0949">S-adenosyl-L-methionine</keyword>
<dbReference type="GO" id="GO:0001510">
    <property type="term" value="P:RNA methylation"/>
    <property type="evidence" value="ECO:0007669"/>
    <property type="project" value="InterPro"/>
</dbReference>
<dbReference type="PRINTS" id="PR02008">
    <property type="entry name" value="RCMTFAMILY"/>
</dbReference>
<keyword evidence="4" id="KW-0694">RNA-binding</keyword>
<evidence type="ECO:0000313" key="6">
    <source>
        <dbReference type="EMBL" id="ADG90570.1"/>
    </source>
</evidence>
<sequence length="386" mass="44398">MHLPIGFDEAVRTSMRKVKLNQREKRRMYALGYQTVINYYGLKYLARKMGIGDDVKAVVNLLEKLDYDFENYMEMIDEATQELPVEEKLAKKYSYPTWIVKELLKHLPAGEAERTLRNLNEKKRWVRINIVNSTIEEALECLEKEGVKFQRHHMFEDLLRIANPFYPIGNSKCFKKGYLTPEDLSSYILVENAMKYIGSPILDACSAPGTKLFHVLSRRLLKAIAVDYSSKRLLDAKKILEKYVNQGSIILVNGDSRILAFNNRFSIVIVDAPCTGSGAVYADPSVKLRLTRHRLRNYSLIQQELVRNVLKLGGNILYATCSIIPYEGEKIIEEIYKEGSIELQELRGEYIDTAYPGYGVSYKTYRIYPHKVEGQGFFISIFRGVG</sequence>
<accession>D5U0C0</accession>
<dbReference type="EMBL" id="CP001939">
    <property type="protein sequence ID" value="ADG90570.1"/>
    <property type="molecule type" value="Genomic_DNA"/>
</dbReference>
<reference evidence="6 7" key="1">
    <citation type="journal article" date="2010" name="Stand. Genomic Sci.">
        <title>Complete genome sequence of Thermosphaera aggregans type strain (M11TL).</title>
        <authorList>
            <person name="Spring S."/>
            <person name="Rachel R."/>
            <person name="Lapidus A."/>
            <person name="Davenport K."/>
            <person name="Tice H."/>
            <person name="Copeland A."/>
            <person name="Cheng J.F."/>
            <person name="Lucas S."/>
            <person name="Chen F."/>
            <person name="Nolan M."/>
            <person name="Bruce D."/>
            <person name="Goodwin L."/>
            <person name="Pitluck S."/>
            <person name="Ivanova N."/>
            <person name="Mavromatis K."/>
            <person name="Ovchinnikova G."/>
            <person name="Pati A."/>
            <person name="Chen A."/>
            <person name="Palaniappan K."/>
            <person name="Land M."/>
            <person name="Hauser L."/>
            <person name="Chang Y.J."/>
            <person name="Jeffries C.C."/>
            <person name="Brettin T."/>
            <person name="Detter J.C."/>
            <person name="Tapia R."/>
            <person name="Han C."/>
            <person name="Heimerl T."/>
            <person name="Weikl F."/>
            <person name="Brambilla E."/>
            <person name="Goker M."/>
            <person name="Bristow J."/>
            <person name="Eisen J.A."/>
            <person name="Markowitz V."/>
            <person name="Hugenholtz P."/>
            <person name="Kyrpides N.C."/>
            <person name="Klenk H.P."/>
        </authorList>
    </citation>
    <scope>NUCLEOTIDE SEQUENCE [LARGE SCALE GENOMIC DNA]</scope>
    <source>
        <strain evidence="7">DSM 11486 / M11TL</strain>
    </source>
</reference>
<dbReference type="InterPro" id="IPR049560">
    <property type="entry name" value="MeTrfase_RsmB-F_NOP2_cat"/>
</dbReference>
<name>D5U0C0_THEAM</name>
<protein>
    <submittedName>
        <fullName evidence="6">Fmu (Sun) domain protein</fullName>
    </submittedName>
</protein>
<dbReference type="Proteomes" id="UP000002376">
    <property type="component" value="Chromosome"/>
</dbReference>
<dbReference type="PANTHER" id="PTHR22807:SF70">
    <property type="entry name" value="TRNA_RRNA CYTOSINE-C5-METHYLASE, NOL1_NOP2_SUN FAMILY, FUSED TO N-TERMINAL NUSB REGULATOR DOMAIN"/>
    <property type="match status" value="1"/>
</dbReference>
<dbReference type="Gene3D" id="3.40.50.150">
    <property type="entry name" value="Vaccinia Virus protein VP39"/>
    <property type="match status" value="1"/>
</dbReference>
<dbReference type="InterPro" id="IPR001678">
    <property type="entry name" value="MeTrfase_RsmB-F_NOP2_dom"/>
</dbReference>
<evidence type="ECO:0000256" key="4">
    <source>
        <dbReference type="ARBA" id="ARBA00022884"/>
    </source>
</evidence>
<evidence type="ECO:0000313" key="7">
    <source>
        <dbReference type="Proteomes" id="UP000002376"/>
    </source>
</evidence>
<dbReference type="PROSITE" id="PS51686">
    <property type="entry name" value="SAM_MT_RSMB_NOP"/>
    <property type="match status" value="1"/>
</dbReference>
<dbReference type="InterPro" id="IPR023267">
    <property type="entry name" value="RCMT"/>
</dbReference>
<dbReference type="GO" id="GO:0008173">
    <property type="term" value="F:RNA methyltransferase activity"/>
    <property type="evidence" value="ECO:0007669"/>
    <property type="project" value="InterPro"/>
</dbReference>
<dbReference type="AlphaFoldDB" id="D5U0C0"/>
<dbReference type="SUPFAM" id="SSF53335">
    <property type="entry name" value="S-adenosyl-L-methionine-dependent methyltransferases"/>
    <property type="match status" value="1"/>
</dbReference>
<keyword evidence="2" id="KW-0808">Transferase</keyword>